<dbReference type="Proteomes" id="UP001200307">
    <property type="component" value="Unassembled WGS sequence"/>
</dbReference>
<accession>A0AAW4YHC7</accession>
<organism evidence="2 3">
    <name type="scientific">Segatella copri</name>
    <dbReference type="NCBI Taxonomy" id="165179"/>
    <lineage>
        <taxon>Bacteria</taxon>
        <taxon>Pseudomonadati</taxon>
        <taxon>Bacteroidota</taxon>
        <taxon>Bacteroidia</taxon>
        <taxon>Bacteroidales</taxon>
        <taxon>Prevotellaceae</taxon>
        <taxon>Segatella</taxon>
    </lineage>
</organism>
<keyword evidence="1" id="KW-0812">Transmembrane</keyword>
<evidence type="ECO:0000256" key="1">
    <source>
        <dbReference type="SAM" id="Phobius"/>
    </source>
</evidence>
<reference evidence="2" key="1">
    <citation type="submission" date="2021-12" db="EMBL/GenBank/DDBJ databases">
        <authorList>
            <person name="Lv X."/>
        </authorList>
    </citation>
    <scope>NUCLEOTIDE SEQUENCE</scope>
    <source>
        <strain evidence="2">HF2106</strain>
    </source>
</reference>
<dbReference type="AlphaFoldDB" id="A0AAW4YHC7"/>
<dbReference type="RefSeq" id="WP_200758310.1">
    <property type="nucleotide sequence ID" value="NZ_CP042464.1"/>
</dbReference>
<feature type="transmembrane region" description="Helical" evidence="1">
    <location>
        <begin position="35"/>
        <end position="53"/>
    </location>
</feature>
<keyword evidence="1" id="KW-0472">Membrane</keyword>
<dbReference type="InterPro" id="IPR046568">
    <property type="entry name" value="DUF6722"/>
</dbReference>
<evidence type="ECO:0000313" key="3">
    <source>
        <dbReference type="Proteomes" id="UP001200307"/>
    </source>
</evidence>
<dbReference type="Pfam" id="PF20482">
    <property type="entry name" value="DUF6722"/>
    <property type="match status" value="1"/>
</dbReference>
<dbReference type="EMBL" id="JAJTVO010000001">
    <property type="protein sequence ID" value="MCE4120766.1"/>
    <property type="molecule type" value="Genomic_DNA"/>
</dbReference>
<evidence type="ECO:0000313" key="2">
    <source>
        <dbReference type="EMBL" id="MCE4120766.1"/>
    </source>
</evidence>
<protein>
    <submittedName>
        <fullName evidence="2">Uncharacterized protein</fullName>
    </submittedName>
</protein>
<gene>
    <name evidence="2" type="ORF">LYY06_00615</name>
</gene>
<sequence length="71" mass="7782">MGLEFGKWLMDVAKYILTALLLATFLGDMNSAGTIIASIVLMLGMLGIGLWLVKKSSNNNKKRKENKYGCS</sequence>
<comment type="caution">
    <text evidence="2">The sequence shown here is derived from an EMBL/GenBank/DDBJ whole genome shotgun (WGS) entry which is preliminary data.</text>
</comment>
<name>A0AAW4YHC7_9BACT</name>
<proteinExistence type="predicted"/>
<keyword evidence="1" id="KW-1133">Transmembrane helix</keyword>